<dbReference type="PANTHER" id="PTHR47331:SF6">
    <property type="entry name" value="DOUBLECORTIN DOMAIN-CONTAINING PROTEIN"/>
    <property type="match status" value="1"/>
</dbReference>
<gene>
    <name evidence="1" type="ORF">M514_23322</name>
</gene>
<dbReference type="Proteomes" id="UP000030758">
    <property type="component" value="Unassembled WGS sequence"/>
</dbReference>
<sequence>MSRLNRLLRVAAWIHRAKSAFRATRDQYPCPQGALTPAELSETWETCVKTVQSKCFSSDISRLKNNRPIARNSKLRRLNPYTDDTGILRVDGRLHLAHLPFQVKHPPILPKNHPFLTILVQQR</sequence>
<proteinExistence type="predicted"/>
<accession>A0A085N4S9</accession>
<reference evidence="1" key="1">
    <citation type="journal article" date="2014" name="Nat. Genet.">
        <title>Genome and transcriptome of the porcine whipworm Trichuris suis.</title>
        <authorList>
            <person name="Jex A.R."/>
            <person name="Nejsum P."/>
            <person name="Schwarz E.M."/>
            <person name="Hu L."/>
            <person name="Young N.D."/>
            <person name="Hall R.S."/>
            <person name="Korhonen P.K."/>
            <person name="Liao S."/>
            <person name="Thamsborg S."/>
            <person name="Xia J."/>
            <person name="Xu P."/>
            <person name="Wang S."/>
            <person name="Scheerlinck J.P."/>
            <person name="Hofmann A."/>
            <person name="Sternberg P.W."/>
            <person name="Wang J."/>
            <person name="Gasser R.B."/>
        </authorList>
    </citation>
    <scope>NUCLEOTIDE SEQUENCE [LARGE SCALE GENOMIC DNA]</scope>
    <source>
        <strain evidence="1">DCEP-RM93F</strain>
    </source>
</reference>
<name>A0A085N4S9_9BILA</name>
<dbReference type="PANTHER" id="PTHR47331">
    <property type="entry name" value="PHD-TYPE DOMAIN-CONTAINING PROTEIN"/>
    <property type="match status" value="1"/>
</dbReference>
<evidence type="ECO:0000313" key="1">
    <source>
        <dbReference type="EMBL" id="KFD64475.1"/>
    </source>
</evidence>
<dbReference type="AlphaFoldDB" id="A0A085N4S9"/>
<organism evidence="1">
    <name type="scientific">Trichuris suis</name>
    <name type="common">pig whipworm</name>
    <dbReference type="NCBI Taxonomy" id="68888"/>
    <lineage>
        <taxon>Eukaryota</taxon>
        <taxon>Metazoa</taxon>
        <taxon>Ecdysozoa</taxon>
        <taxon>Nematoda</taxon>
        <taxon>Enoplea</taxon>
        <taxon>Dorylaimia</taxon>
        <taxon>Trichinellida</taxon>
        <taxon>Trichuridae</taxon>
        <taxon>Trichuris</taxon>
    </lineage>
</organism>
<protein>
    <submittedName>
        <fullName evidence="1">Uncharacterized protein</fullName>
    </submittedName>
</protein>
<dbReference type="EMBL" id="KL367555">
    <property type="protein sequence ID" value="KFD64475.1"/>
    <property type="molecule type" value="Genomic_DNA"/>
</dbReference>